<dbReference type="Proteomes" id="UP000315295">
    <property type="component" value="Unassembled WGS sequence"/>
</dbReference>
<evidence type="ECO:0000313" key="2">
    <source>
        <dbReference type="Proteomes" id="UP000315295"/>
    </source>
</evidence>
<gene>
    <name evidence="1" type="ORF">C1H46_006962</name>
</gene>
<proteinExistence type="predicted"/>
<organism evidence="1 2">
    <name type="scientific">Malus baccata</name>
    <name type="common">Siberian crab apple</name>
    <name type="synonym">Pyrus baccata</name>
    <dbReference type="NCBI Taxonomy" id="106549"/>
    <lineage>
        <taxon>Eukaryota</taxon>
        <taxon>Viridiplantae</taxon>
        <taxon>Streptophyta</taxon>
        <taxon>Embryophyta</taxon>
        <taxon>Tracheophyta</taxon>
        <taxon>Spermatophyta</taxon>
        <taxon>Magnoliopsida</taxon>
        <taxon>eudicotyledons</taxon>
        <taxon>Gunneridae</taxon>
        <taxon>Pentapetalae</taxon>
        <taxon>rosids</taxon>
        <taxon>fabids</taxon>
        <taxon>Rosales</taxon>
        <taxon>Rosaceae</taxon>
        <taxon>Amygdaloideae</taxon>
        <taxon>Maleae</taxon>
        <taxon>Malus</taxon>
    </lineage>
</organism>
<protein>
    <submittedName>
        <fullName evidence="1">Uncharacterized protein</fullName>
    </submittedName>
</protein>
<evidence type="ECO:0000313" key="1">
    <source>
        <dbReference type="EMBL" id="TQE07309.1"/>
    </source>
</evidence>
<dbReference type="AlphaFoldDB" id="A0A540N8H0"/>
<sequence>MIAEDQKSKTKKLCSATRLTISMSASGDLFDLYFPICSISSPPHRAPNFCKFGVSSGSWIVKQSVGKKGCLTG</sequence>
<name>A0A540N8H0_MALBA</name>
<comment type="caution">
    <text evidence="1">The sequence shown here is derived from an EMBL/GenBank/DDBJ whole genome shotgun (WGS) entry which is preliminary data.</text>
</comment>
<keyword evidence="2" id="KW-1185">Reference proteome</keyword>
<accession>A0A540N8H0</accession>
<reference evidence="1 2" key="1">
    <citation type="journal article" date="2019" name="G3 (Bethesda)">
        <title>Sequencing of a Wild Apple (Malus baccata) Genome Unravels the Differences Between Cultivated and Wild Apple Species Regarding Disease Resistance and Cold Tolerance.</title>
        <authorList>
            <person name="Chen X."/>
        </authorList>
    </citation>
    <scope>NUCLEOTIDE SEQUENCE [LARGE SCALE GENOMIC DNA]</scope>
    <source>
        <strain evidence="2">cv. Shandingzi</strain>
        <tissue evidence="1">Leaves</tissue>
    </source>
</reference>
<dbReference type="EMBL" id="VIEB01000087">
    <property type="protein sequence ID" value="TQE07309.1"/>
    <property type="molecule type" value="Genomic_DNA"/>
</dbReference>